<evidence type="ECO:0000259" key="2">
    <source>
        <dbReference type="Pfam" id="PF14678"/>
    </source>
</evidence>
<evidence type="ECO:0000313" key="4">
    <source>
        <dbReference type="Proteomes" id="UP001231518"/>
    </source>
</evidence>
<dbReference type="InterPro" id="IPR029314">
    <property type="entry name" value="FANCI_S4"/>
</dbReference>
<feature type="compositionally biased region" description="Acidic residues" evidence="1">
    <location>
        <begin position="109"/>
        <end position="119"/>
    </location>
</feature>
<dbReference type="InterPro" id="IPR026171">
    <property type="entry name" value="FANCI"/>
</dbReference>
<feature type="domain" description="FANCI solenoid 4" evidence="2">
    <location>
        <begin position="5"/>
        <end position="72"/>
    </location>
</feature>
<evidence type="ECO:0000256" key="1">
    <source>
        <dbReference type="SAM" id="MobiDB-lite"/>
    </source>
</evidence>
<dbReference type="PANTHER" id="PTHR21818">
    <property type="entry name" value="BC025462 PROTEIN"/>
    <property type="match status" value="1"/>
</dbReference>
<name>A0AAD8DY94_MYTSE</name>
<comment type="caution">
    <text evidence="3">The sequence shown here is derived from an EMBL/GenBank/DDBJ whole genome shotgun (WGS) entry which is preliminary data.</text>
</comment>
<dbReference type="GO" id="GO:0006281">
    <property type="term" value="P:DNA repair"/>
    <property type="evidence" value="ECO:0007669"/>
    <property type="project" value="InterPro"/>
</dbReference>
<evidence type="ECO:0000313" key="3">
    <source>
        <dbReference type="EMBL" id="KAJ8730266.1"/>
    </source>
</evidence>
<keyword evidence="4" id="KW-1185">Reference proteome</keyword>
<gene>
    <name evidence="3" type="ORF">PYW07_017304</name>
</gene>
<proteinExistence type="predicted"/>
<organism evidence="3 4">
    <name type="scientific">Mythimna separata</name>
    <name type="common">Oriental armyworm</name>
    <name type="synonym">Pseudaletia separata</name>
    <dbReference type="NCBI Taxonomy" id="271217"/>
    <lineage>
        <taxon>Eukaryota</taxon>
        <taxon>Metazoa</taxon>
        <taxon>Ecdysozoa</taxon>
        <taxon>Arthropoda</taxon>
        <taxon>Hexapoda</taxon>
        <taxon>Insecta</taxon>
        <taxon>Pterygota</taxon>
        <taxon>Neoptera</taxon>
        <taxon>Endopterygota</taxon>
        <taxon>Lepidoptera</taxon>
        <taxon>Glossata</taxon>
        <taxon>Ditrysia</taxon>
        <taxon>Noctuoidea</taxon>
        <taxon>Noctuidae</taxon>
        <taxon>Noctuinae</taxon>
        <taxon>Hadenini</taxon>
        <taxon>Mythimna</taxon>
    </lineage>
</organism>
<dbReference type="GO" id="GO:0070182">
    <property type="term" value="F:DNA polymerase binding"/>
    <property type="evidence" value="ECO:0007669"/>
    <property type="project" value="TreeGrafter"/>
</dbReference>
<dbReference type="EMBL" id="JARGEI010000006">
    <property type="protein sequence ID" value="KAJ8730266.1"/>
    <property type="molecule type" value="Genomic_DNA"/>
</dbReference>
<feature type="region of interest" description="Disordered" evidence="1">
    <location>
        <begin position="78"/>
        <end position="130"/>
    </location>
</feature>
<sequence>MDNLITYLEASQQQQNATKVLRETKLIPRLVLEAEQFSKRVILLANKAKLNWQQYLSLGTARDFRIKGPVLQEVLNAREQADETRNDDEPDIDAASATTEIIGQLGSDAEIEEEQESDEEPSRRKRRRVS</sequence>
<dbReference type="AlphaFoldDB" id="A0AAD8DY94"/>
<protein>
    <recommendedName>
        <fullName evidence="2">FANCI solenoid 4 domain-containing protein</fullName>
    </recommendedName>
</protein>
<dbReference type="Pfam" id="PF14678">
    <property type="entry name" value="FANCI_S4"/>
    <property type="match status" value="1"/>
</dbReference>
<reference evidence="3" key="1">
    <citation type="submission" date="2023-03" db="EMBL/GenBank/DDBJ databases">
        <title>Chromosome-level genomes of two armyworms, Mythimna separata and Mythimna loreyi, provide insights into the biosynthesis and reception of sex pheromones.</title>
        <authorList>
            <person name="Zhao H."/>
        </authorList>
    </citation>
    <scope>NUCLEOTIDE SEQUENCE</scope>
    <source>
        <strain evidence="3">BeijingLab</strain>
        <tissue evidence="3">Pupa</tissue>
    </source>
</reference>
<dbReference type="Proteomes" id="UP001231518">
    <property type="component" value="Chromosome 9"/>
</dbReference>
<accession>A0AAD8DY94</accession>
<dbReference type="PANTHER" id="PTHR21818:SF0">
    <property type="entry name" value="FANCONI ANEMIA GROUP I PROTEIN"/>
    <property type="match status" value="1"/>
</dbReference>